<organism evidence="1 2">
    <name type="scientific">Argiope bruennichi</name>
    <name type="common">Wasp spider</name>
    <name type="synonym">Aranea bruennichi</name>
    <dbReference type="NCBI Taxonomy" id="94029"/>
    <lineage>
        <taxon>Eukaryota</taxon>
        <taxon>Metazoa</taxon>
        <taxon>Ecdysozoa</taxon>
        <taxon>Arthropoda</taxon>
        <taxon>Chelicerata</taxon>
        <taxon>Arachnida</taxon>
        <taxon>Araneae</taxon>
        <taxon>Araneomorphae</taxon>
        <taxon>Entelegynae</taxon>
        <taxon>Araneoidea</taxon>
        <taxon>Araneidae</taxon>
        <taxon>Argiope</taxon>
    </lineage>
</organism>
<evidence type="ECO:0000313" key="1">
    <source>
        <dbReference type="EMBL" id="KAF8791137.1"/>
    </source>
</evidence>
<reference evidence="1" key="2">
    <citation type="submission" date="2020-06" db="EMBL/GenBank/DDBJ databases">
        <authorList>
            <person name="Sheffer M."/>
        </authorList>
    </citation>
    <scope>NUCLEOTIDE SEQUENCE</scope>
</reference>
<name>A0A8T0FIP5_ARGBR</name>
<comment type="caution">
    <text evidence="1">The sequence shown here is derived from an EMBL/GenBank/DDBJ whole genome shotgun (WGS) entry which is preliminary data.</text>
</comment>
<evidence type="ECO:0000313" key="2">
    <source>
        <dbReference type="Proteomes" id="UP000807504"/>
    </source>
</evidence>
<protein>
    <submittedName>
        <fullName evidence="1">Uncharacterized protein</fullName>
    </submittedName>
</protein>
<dbReference type="PANTHER" id="PTHR47331:SF5">
    <property type="entry name" value="RIBONUCLEASE H"/>
    <property type="match status" value="1"/>
</dbReference>
<proteinExistence type="predicted"/>
<gene>
    <name evidence="1" type="ORF">HNY73_006058</name>
</gene>
<reference evidence="1" key="1">
    <citation type="journal article" date="2020" name="bioRxiv">
        <title>Chromosome-level reference genome of the European wasp spider Argiope bruennichi: a resource for studies on range expansion and evolutionary adaptation.</title>
        <authorList>
            <person name="Sheffer M.M."/>
            <person name="Hoppe A."/>
            <person name="Krehenwinkel H."/>
            <person name="Uhl G."/>
            <person name="Kuss A.W."/>
            <person name="Jensen L."/>
            <person name="Jensen C."/>
            <person name="Gillespie R.G."/>
            <person name="Hoff K.J."/>
            <person name="Prost S."/>
        </authorList>
    </citation>
    <scope>NUCLEOTIDE SEQUENCE</scope>
</reference>
<accession>A0A8T0FIP5</accession>
<dbReference type="Proteomes" id="UP000807504">
    <property type="component" value="Unassembled WGS sequence"/>
</dbReference>
<dbReference type="AlphaFoldDB" id="A0A8T0FIP5"/>
<dbReference type="EMBL" id="JABXBU010000011">
    <property type="protein sequence ID" value="KAF8791137.1"/>
    <property type="molecule type" value="Genomic_DNA"/>
</dbReference>
<dbReference type="PANTHER" id="PTHR47331">
    <property type="entry name" value="PHD-TYPE DOMAIN-CONTAINING PROTEIN"/>
    <property type="match status" value="1"/>
</dbReference>
<dbReference type="InterPro" id="IPR032675">
    <property type="entry name" value="LRR_dom_sf"/>
</dbReference>
<dbReference type="SUPFAM" id="SSF52047">
    <property type="entry name" value="RNI-like"/>
    <property type="match status" value="1"/>
</dbReference>
<dbReference type="Gene3D" id="3.80.10.10">
    <property type="entry name" value="Ribonuclease Inhibitor"/>
    <property type="match status" value="1"/>
</dbReference>
<sequence>MLRQILVLPDQRDYLRILWFDENSHQEVTFRLKTVTYGISCAPYLAIRTIKQLALDEASDFPLASEMVLRDLYMDDGITGAPDIQTAQILQQLIKMFARAAISLHKWTSNSQELLNSFPTSNPENTFLTYFFKISNRFAMSETTLYRITLHRTFTLLKEGVWNDSDPNPFKFLPSCVVGDLLITGLSHYYTNIDDIKLLLTSGKVERLDLSFFDLANDRDLFMTLLSENNCTNLKHLVLHSFLKREHFPLVKAVLRNTPKLRHFHSAVFFGLDIFNHCEKLLTLKFDLPIEQISNYFLHKNMDFSKSLKNLKVFSLGRTGDCFSVCRIIETVLLNCPELVSVGMVDSSLAIAGIQKKRKEPLRFQLRRCFWGVAYMRRFRERTVLKLFNYRSEFSAIIKTAVSSCPLVEELIIDVHDENCLQYLSQLPMLTFLVINFKHYYCSKLRDPLISLFSQIGPQIKHLSIQKVKNIPINDICEYCPNLLSLQIIGTITVSEPSAISSNLRNLKRLYVSTADQVSFRFLLSNCLHLEELFLGTALTVDDELLKYVLTKNSLSELKTIGISRSKLNKWSLRRLLKSAVSLSKIGT</sequence>
<keyword evidence="2" id="KW-1185">Reference proteome</keyword>